<dbReference type="SMART" id="SM00388">
    <property type="entry name" value="HisKA"/>
    <property type="match status" value="1"/>
</dbReference>
<dbReference type="InterPro" id="IPR036097">
    <property type="entry name" value="HisK_dim/P_sf"/>
</dbReference>
<dbReference type="RefSeq" id="WP_320506808.1">
    <property type="nucleotide sequence ID" value="NZ_JAXCLW010000001.1"/>
</dbReference>
<keyword evidence="7 10" id="KW-1133">Transmembrane helix</keyword>
<dbReference type="InterPro" id="IPR013656">
    <property type="entry name" value="PAS_4"/>
</dbReference>
<keyword evidence="5 9" id="KW-0597">Phosphoprotein</keyword>
<keyword evidence="6 10" id="KW-0812">Transmembrane</keyword>
<dbReference type="Pfam" id="PF02518">
    <property type="entry name" value="HATPase_c"/>
    <property type="match status" value="1"/>
</dbReference>
<evidence type="ECO:0000256" key="10">
    <source>
        <dbReference type="SAM" id="Phobius"/>
    </source>
</evidence>
<dbReference type="SMART" id="SM00448">
    <property type="entry name" value="REC"/>
    <property type="match status" value="1"/>
</dbReference>
<dbReference type="SMART" id="SM00091">
    <property type="entry name" value="PAS"/>
    <property type="match status" value="2"/>
</dbReference>
<dbReference type="PANTHER" id="PTHR45339:SF5">
    <property type="entry name" value="HISTIDINE KINASE"/>
    <property type="match status" value="1"/>
</dbReference>
<dbReference type="Pfam" id="PF08447">
    <property type="entry name" value="PAS_3"/>
    <property type="match status" value="1"/>
</dbReference>
<protein>
    <recommendedName>
        <fullName evidence="3">histidine kinase</fullName>
        <ecNumber evidence="3">2.7.13.3</ecNumber>
    </recommendedName>
</protein>
<dbReference type="CDD" id="cd17546">
    <property type="entry name" value="REC_hyHK_CKI1_RcsC-like"/>
    <property type="match status" value="1"/>
</dbReference>
<evidence type="ECO:0000256" key="3">
    <source>
        <dbReference type="ARBA" id="ARBA00012438"/>
    </source>
</evidence>
<feature type="transmembrane region" description="Helical" evidence="10">
    <location>
        <begin position="99"/>
        <end position="127"/>
    </location>
</feature>
<keyword evidence="16" id="KW-1185">Reference proteome</keyword>
<dbReference type="InterPro" id="IPR003594">
    <property type="entry name" value="HATPase_dom"/>
</dbReference>
<dbReference type="PROSITE" id="PS50109">
    <property type="entry name" value="HIS_KIN"/>
    <property type="match status" value="1"/>
</dbReference>
<feature type="domain" description="PAC" evidence="14">
    <location>
        <begin position="412"/>
        <end position="464"/>
    </location>
</feature>
<accession>A0ABU5E636</accession>
<keyword evidence="4" id="KW-1003">Cell membrane</keyword>
<dbReference type="EC" id="2.7.13.3" evidence="3"/>
<dbReference type="PROSITE" id="PS50112">
    <property type="entry name" value="PAS"/>
    <property type="match status" value="2"/>
</dbReference>
<dbReference type="Proteomes" id="UP001279642">
    <property type="component" value="Unassembled WGS sequence"/>
</dbReference>
<dbReference type="InterPro" id="IPR036890">
    <property type="entry name" value="HATPase_C_sf"/>
</dbReference>
<dbReference type="InterPro" id="IPR001610">
    <property type="entry name" value="PAC"/>
</dbReference>
<evidence type="ECO:0000259" key="14">
    <source>
        <dbReference type="PROSITE" id="PS50113"/>
    </source>
</evidence>
<name>A0ABU5E636_9PROT</name>
<feature type="transmembrane region" description="Helical" evidence="10">
    <location>
        <begin position="38"/>
        <end position="60"/>
    </location>
</feature>
<organism evidence="15 16">
    <name type="scientific">Dongia soli</name>
    <dbReference type="NCBI Taxonomy" id="600628"/>
    <lineage>
        <taxon>Bacteria</taxon>
        <taxon>Pseudomonadati</taxon>
        <taxon>Pseudomonadota</taxon>
        <taxon>Alphaproteobacteria</taxon>
        <taxon>Rhodospirillales</taxon>
        <taxon>Dongiaceae</taxon>
        <taxon>Dongia</taxon>
    </lineage>
</organism>
<evidence type="ECO:0000256" key="9">
    <source>
        <dbReference type="PROSITE-ProRule" id="PRU00169"/>
    </source>
</evidence>
<dbReference type="SUPFAM" id="SSF52172">
    <property type="entry name" value="CheY-like"/>
    <property type="match status" value="1"/>
</dbReference>
<proteinExistence type="predicted"/>
<dbReference type="Pfam" id="PF00512">
    <property type="entry name" value="HisKA"/>
    <property type="match status" value="1"/>
</dbReference>
<dbReference type="InterPro" id="IPR011620">
    <property type="entry name" value="Sig_transdc_His_kinase_LytS_TM"/>
</dbReference>
<dbReference type="InterPro" id="IPR000014">
    <property type="entry name" value="PAS"/>
</dbReference>
<dbReference type="Gene3D" id="3.40.50.2300">
    <property type="match status" value="1"/>
</dbReference>
<feature type="domain" description="Histidine kinase" evidence="11">
    <location>
        <begin position="482"/>
        <end position="703"/>
    </location>
</feature>
<feature type="transmembrane region" description="Helical" evidence="10">
    <location>
        <begin position="139"/>
        <end position="159"/>
    </location>
</feature>
<dbReference type="EMBL" id="JAXCLW010000001">
    <property type="protein sequence ID" value="MDY0881758.1"/>
    <property type="molecule type" value="Genomic_DNA"/>
</dbReference>
<feature type="domain" description="PAS" evidence="13">
    <location>
        <begin position="338"/>
        <end position="401"/>
    </location>
</feature>
<evidence type="ECO:0000256" key="5">
    <source>
        <dbReference type="ARBA" id="ARBA00022553"/>
    </source>
</evidence>
<gene>
    <name evidence="15" type="ORF">SMD27_02800</name>
</gene>
<feature type="modified residue" description="4-aspartylphosphate" evidence="9">
    <location>
        <position position="777"/>
    </location>
</feature>
<dbReference type="SMART" id="SM00387">
    <property type="entry name" value="HATPase_c"/>
    <property type="match status" value="1"/>
</dbReference>
<dbReference type="Pfam" id="PF00072">
    <property type="entry name" value="Response_reg"/>
    <property type="match status" value="1"/>
</dbReference>
<dbReference type="InterPro" id="IPR035965">
    <property type="entry name" value="PAS-like_dom_sf"/>
</dbReference>
<evidence type="ECO:0000259" key="11">
    <source>
        <dbReference type="PROSITE" id="PS50109"/>
    </source>
</evidence>
<dbReference type="NCBIfam" id="TIGR00229">
    <property type="entry name" value="sensory_box"/>
    <property type="match status" value="2"/>
</dbReference>
<dbReference type="PROSITE" id="PS50110">
    <property type="entry name" value="RESPONSE_REGULATORY"/>
    <property type="match status" value="1"/>
</dbReference>
<dbReference type="SUPFAM" id="SSF47384">
    <property type="entry name" value="Homodimeric domain of signal transducing histidine kinase"/>
    <property type="match status" value="1"/>
</dbReference>
<comment type="caution">
    <text evidence="15">The sequence shown here is derived from an EMBL/GenBank/DDBJ whole genome shotgun (WGS) entry which is preliminary data.</text>
</comment>
<dbReference type="SUPFAM" id="SSF55785">
    <property type="entry name" value="PYP-like sensor domain (PAS domain)"/>
    <property type="match status" value="2"/>
</dbReference>
<dbReference type="CDD" id="cd16922">
    <property type="entry name" value="HATPase_EvgS-ArcB-TorS-like"/>
    <property type="match status" value="1"/>
</dbReference>
<evidence type="ECO:0000256" key="6">
    <source>
        <dbReference type="ARBA" id="ARBA00022692"/>
    </source>
</evidence>
<evidence type="ECO:0000313" key="16">
    <source>
        <dbReference type="Proteomes" id="UP001279642"/>
    </source>
</evidence>
<reference evidence="15 16" key="1">
    <citation type="journal article" date="2016" name="Antonie Van Leeuwenhoek">
        <title>Dongia soli sp. nov., isolated from soil from Dokdo, Korea.</title>
        <authorList>
            <person name="Kim D.U."/>
            <person name="Lee H."/>
            <person name="Kim H."/>
            <person name="Kim S.G."/>
            <person name="Ka J.O."/>
        </authorList>
    </citation>
    <scope>NUCLEOTIDE SEQUENCE [LARGE SCALE GENOMIC DNA]</scope>
    <source>
        <strain evidence="15 16">D78</strain>
    </source>
</reference>
<sequence length="865" mass="94498">MILDPQILLKLAQNISLFALVVLAYANIRRHLGYFGRVFEGLALGCIFGSTAVLSMIVPINFAEGVFFDGRIISVGLAALFGGPLAGGTALVIAGSYRYWIGGIGWGVGLTSLTAAFLLGASFFIGLRLHRKRLRFSSLLLFSILSSIFIPCLTLLLPAPNLVVTILHTMVAPLMIATFLGTVLFGTMLLNEDQRAQLQRELAEQSQTLRLIINSMGDGLIVADSDGMFRLFNPAAERLAGVGSVDAQPARWPEIYGLYQTDGETPLPMEEVPLFLALHGQATDEVEFMLRPDRAKPGRMISVSGRPMLDNAGQVRGGLVLFRDISERKKSELALRASEERYRFLAENVTDMIGRISVMGLSLYVSPACRDLVGYEPIDLIDHNFIELIDPEDVAKVKDLLACLRDGAVARAAAVYRMRHRDGRLVWVDTTFRLVLDDSGKPSEILYVVRNFNERKEFEDRLAAAKDQAEQASRAKSEFLAMMSHEIRTPMNGVIGMSGLLLDTPLSDEQLRFVRAVRESGEALLGILNDILDYSKIEAGRLELEYIDFDLPALLDSVATLMRPRAKAKGLDLTLMLAPDLPASVISDPARLRQVLFNLIGNAIKFTERGSVTVTARHRNLGAGQIELRLDIVDTGIGIDNIAQGRLFDRFSQGDPSIARKYGGTGLGLAISKQLVSIMQGEIGFSSEAGHGSVFWFTIRCPVGAAAQPLFPADSPPAEMIEPLVRHRVLIAEDNHINQLLIVSMLSKSGYQVELVNNGHEALSAVQRGNFDLVLMDAQMPGMDGIEATRAIRRLDSAKATVPIIALTANAMSGDRDIYLAAGMNDYVAKPIRLPELLAAIDRYLKPDAGRLSREAADSQSEPAA</sequence>
<dbReference type="InterPro" id="IPR005467">
    <property type="entry name" value="His_kinase_dom"/>
</dbReference>
<dbReference type="SUPFAM" id="SSF55874">
    <property type="entry name" value="ATPase domain of HSP90 chaperone/DNA topoisomerase II/histidine kinase"/>
    <property type="match status" value="1"/>
</dbReference>
<evidence type="ECO:0000256" key="8">
    <source>
        <dbReference type="ARBA" id="ARBA00023136"/>
    </source>
</evidence>
<dbReference type="PROSITE" id="PS50113">
    <property type="entry name" value="PAC"/>
    <property type="match status" value="2"/>
</dbReference>
<feature type="domain" description="PAS" evidence="13">
    <location>
        <begin position="205"/>
        <end position="241"/>
    </location>
</feature>
<evidence type="ECO:0000256" key="1">
    <source>
        <dbReference type="ARBA" id="ARBA00000085"/>
    </source>
</evidence>
<dbReference type="Pfam" id="PF08448">
    <property type="entry name" value="PAS_4"/>
    <property type="match status" value="1"/>
</dbReference>
<dbReference type="Pfam" id="PF07694">
    <property type="entry name" value="5TM-5TMR_LYT"/>
    <property type="match status" value="1"/>
</dbReference>
<dbReference type="SMART" id="SM00086">
    <property type="entry name" value="PAC"/>
    <property type="match status" value="2"/>
</dbReference>
<dbReference type="InterPro" id="IPR004358">
    <property type="entry name" value="Sig_transdc_His_kin-like_C"/>
</dbReference>
<dbReference type="InterPro" id="IPR003661">
    <property type="entry name" value="HisK_dim/P_dom"/>
</dbReference>
<dbReference type="PANTHER" id="PTHR45339">
    <property type="entry name" value="HYBRID SIGNAL TRANSDUCTION HISTIDINE KINASE J"/>
    <property type="match status" value="1"/>
</dbReference>
<dbReference type="Gene3D" id="3.30.565.10">
    <property type="entry name" value="Histidine kinase-like ATPase, C-terminal domain"/>
    <property type="match status" value="1"/>
</dbReference>
<feature type="domain" description="Response regulatory" evidence="12">
    <location>
        <begin position="728"/>
        <end position="845"/>
    </location>
</feature>
<evidence type="ECO:0000313" key="15">
    <source>
        <dbReference type="EMBL" id="MDY0881758.1"/>
    </source>
</evidence>
<dbReference type="CDD" id="cd00130">
    <property type="entry name" value="PAS"/>
    <property type="match status" value="2"/>
</dbReference>
<evidence type="ECO:0000259" key="13">
    <source>
        <dbReference type="PROSITE" id="PS50112"/>
    </source>
</evidence>
<dbReference type="InterPro" id="IPR013655">
    <property type="entry name" value="PAS_fold_3"/>
</dbReference>
<keyword evidence="8 10" id="KW-0472">Membrane</keyword>
<dbReference type="Gene3D" id="1.10.287.130">
    <property type="match status" value="1"/>
</dbReference>
<dbReference type="CDD" id="cd00082">
    <property type="entry name" value="HisKA"/>
    <property type="match status" value="1"/>
</dbReference>
<evidence type="ECO:0000256" key="4">
    <source>
        <dbReference type="ARBA" id="ARBA00022475"/>
    </source>
</evidence>
<dbReference type="InterPro" id="IPR011006">
    <property type="entry name" value="CheY-like_superfamily"/>
</dbReference>
<evidence type="ECO:0000256" key="7">
    <source>
        <dbReference type="ARBA" id="ARBA00022989"/>
    </source>
</evidence>
<comment type="subcellular location">
    <subcellularLocation>
        <location evidence="2">Cell membrane</location>
        <topology evidence="2">Multi-pass membrane protein</topology>
    </subcellularLocation>
</comment>
<dbReference type="InterPro" id="IPR000700">
    <property type="entry name" value="PAS-assoc_C"/>
</dbReference>
<feature type="transmembrane region" description="Helical" evidence="10">
    <location>
        <begin position="7"/>
        <end position="26"/>
    </location>
</feature>
<evidence type="ECO:0000259" key="12">
    <source>
        <dbReference type="PROSITE" id="PS50110"/>
    </source>
</evidence>
<dbReference type="PRINTS" id="PR00344">
    <property type="entry name" value="BCTRLSENSOR"/>
</dbReference>
<feature type="domain" description="PAC" evidence="14">
    <location>
        <begin position="284"/>
        <end position="337"/>
    </location>
</feature>
<evidence type="ECO:0000256" key="2">
    <source>
        <dbReference type="ARBA" id="ARBA00004651"/>
    </source>
</evidence>
<dbReference type="InterPro" id="IPR001789">
    <property type="entry name" value="Sig_transdc_resp-reg_receiver"/>
</dbReference>
<feature type="transmembrane region" description="Helical" evidence="10">
    <location>
        <begin position="72"/>
        <end position="93"/>
    </location>
</feature>
<comment type="catalytic activity">
    <reaction evidence="1">
        <text>ATP + protein L-histidine = ADP + protein N-phospho-L-histidine.</text>
        <dbReference type="EC" id="2.7.13.3"/>
    </reaction>
</comment>
<dbReference type="Gene3D" id="3.30.450.20">
    <property type="entry name" value="PAS domain"/>
    <property type="match status" value="2"/>
</dbReference>